<feature type="transmembrane region" description="Helical" evidence="2">
    <location>
        <begin position="37"/>
        <end position="55"/>
    </location>
</feature>
<organism evidence="3 4">
    <name type="scientific">Acidovorax cavernicola</name>
    <dbReference type="NCBI Taxonomy" id="1675792"/>
    <lineage>
        <taxon>Bacteria</taxon>
        <taxon>Pseudomonadati</taxon>
        <taxon>Pseudomonadota</taxon>
        <taxon>Betaproteobacteria</taxon>
        <taxon>Burkholderiales</taxon>
        <taxon>Comamonadaceae</taxon>
        <taxon>Acidovorax</taxon>
    </lineage>
</organism>
<evidence type="ECO:0000256" key="2">
    <source>
        <dbReference type="SAM" id="Phobius"/>
    </source>
</evidence>
<evidence type="ECO:0000313" key="3">
    <source>
        <dbReference type="EMBL" id="RIX83206.1"/>
    </source>
</evidence>
<name>A0A9X8D7A2_9BURK</name>
<keyword evidence="2" id="KW-0472">Membrane</keyword>
<dbReference type="InterPro" id="IPR034756">
    <property type="entry name" value="T2SSM_b"/>
</dbReference>
<dbReference type="AlphaFoldDB" id="A0A9X8D7A2"/>
<dbReference type="EMBL" id="QXMN01000005">
    <property type="protein sequence ID" value="RIX83206.1"/>
    <property type="molecule type" value="Genomic_DNA"/>
</dbReference>
<feature type="region of interest" description="Disordered" evidence="1">
    <location>
        <begin position="73"/>
        <end position="93"/>
    </location>
</feature>
<keyword evidence="2" id="KW-0812">Transmembrane</keyword>
<dbReference type="Proteomes" id="UP000265619">
    <property type="component" value="Unassembled WGS sequence"/>
</dbReference>
<gene>
    <name evidence="3" type="ORF">D3H34_07155</name>
</gene>
<comment type="caution">
    <text evidence="3">The sequence shown here is derived from an EMBL/GenBank/DDBJ whole genome shotgun (WGS) entry which is preliminary data.</text>
</comment>
<evidence type="ECO:0000256" key="1">
    <source>
        <dbReference type="SAM" id="MobiDB-lite"/>
    </source>
</evidence>
<keyword evidence="2" id="KW-1133">Transmembrane helix</keyword>
<evidence type="ECO:0000313" key="4">
    <source>
        <dbReference type="Proteomes" id="UP000265619"/>
    </source>
</evidence>
<accession>A0A9X8D7A2</accession>
<proteinExistence type="predicted"/>
<dbReference type="Pfam" id="PF10741">
    <property type="entry name" value="T2SSM_b"/>
    <property type="match status" value="1"/>
</dbReference>
<evidence type="ECO:0008006" key="5">
    <source>
        <dbReference type="Google" id="ProtNLM"/>
    </source>
</evidence>
<reference evidence="3 4" key="1">
    <citation type="submission" date="2018-09" db="EMBL/GenBank/DDBJ databases">
        <title>Acidovorax cavernicola nov. sp. isolated from Gruta de las Maravillas (Aracena, Spain).</title>
        <authorList>
            <person name="Jurado V."/>
            <person name="Gutierrez-Patricio S."/>
            <person name="Gonzalez-Pimentel J.L."/>
            <person name="Miller A.Z."/>
            <person name="Laiz L."/>
            <person name="Saiz-Jimenez C."/>
        </authorList>
    </citation>
    <scope>NUCLEOTIDE SEQUENCE [LARGE SCALE GENOMIC DNA]</scope>
    <source>
        <strain evidence="3 4">1011MAR4D40.2</strain>
    </source>
</reference>
<keyword evidence="4" id="KW-1185">Reference proteome</keyword>
<sequence>MEASVSASAKGMRWNDALVRARWTVRLAWEEAAWPEFLAVSVVCFALGLALWVNWPLHHEVRDLQASVAAATRDRVDRTTAPADSSSTGAEPARGGAGFVADFMAFLPAADMRDQQLQTLHSLAGESGAVLSRVEYGHSNLEHLPGRRLAMQLTVQAEYPAYRKFLHNLLVAMPNLSIDRVTMERVPGQAGLASRLNVRIETSLYYRTAPAEGRPS</sequence>
<protein>
    <recommendedName>
        <fullName evidence="5">Pilus assembly protein PilO</fullName>
    </recommendedName>
</protein>